<proteinExistence type="predicted"/>
<organism evidence="1">
    <name type="scientific">Acanthamoeba polyphaga mimivirus</name>
    <name type="common">APMV</name>
    <dbReference type="NCBI Taxonomy" id="212035"/>
    <lineage>
        <taxon>Viruses</taxon>
        <taxon>Varidnaviria</taxon>
        <taxon>Bamfordvirae</taxon>
        <taxon>Nucleocytoviricota</taxon>
        <taxon>Megaviricetes</taxon>
        <taxon>Imitervirales</taxon>
        <taxon>Mimiviridae</taxon>
        <taxon>Megamimivirinae</taxon>
        <taxon>Mimivirus</taxon>
        <taxon>Mimivirus bradfordmassiliense</taxon>
    </lineage>
</organism>
<dbReference type="EMBL" id="MG602507">
    <property type="protein sequence ID" value="AVG46812.1"/>
    <property type="molecule type" value="Genomic_DNA"/>
</dbReference>
<dbReference type="Proteomes" id="UP000280369">
    <property type="component" value="Segment"/>
</dbReference>
<reference evidence="1" key="1">
    <citation type="journal article" date="2017" name="Front. Microbiol.">
        <title>Genome Characterization of the First Mimiviruses of Lineage C Isolated in Brazil.</title>
        <authorList>
            <person name="Assis F.L."/>
            <person name="Franco-Luiz A.P.M."/>
            <person name="Dos Santos R.N."/>
            <person name="Campos F.S."/>
            <person name="Dornas F.P."/>
            <person name="Borato P.V.M."/>
            <person name="Franco A.C."/>
            <person name="Abrahao J.S."/>
            <person name="Colson P."/>
            <person name="Scola B."/>
        </authorList>
    </citation>
    <scope>NUCLEOTIDE SEQUENCE [LARGE SCALE GENOMIC DNA]</scope>
</reference>
<name>A0A2L2DKV4_MIMIV</name>
<organismHost>
    <name type="scientific">Acanthamoeba polyphaga</name>
    <name type="common">Amoeba</name>
    <dbReference type="NCBI Taxonomy" id="5757"/>
</organismHost>
<protein>
    <submittedName>
        <fullName evidence="1">Uncharacterized protein</fullName>
    </submittedName>
</protein>
<accession>A0A2L2DKV4</accession>
<evidence type="ECO:0000313" key="1">
    <source>
        <dbReference type="EMBL" id="AVG46812.1"/>
    </source>
</evidence>
<sequence length="72" mass="8629">MSNNLLQQYDSTTDKKNNLNNIFDIEKILPTELEEDWFGIENEIKLKQPKKLRNHDFNMEKINSKIDIHAIR</sequence>